<feature type="region of interest" description="Disordered" evidence="13">
    <location>
        <begin position="582"/>
        <end position="702"/>
    </location>
</feature>
<name>A0A8S0W584_CYCAE</name>
<dbReference type="PROSITE" id="PS50089">
    <property type="entry name" value="ZF_RING_2"/>
    <property type="match status" value="1"/>
</dbReference>
<dbReference type="Pfam" id="PF25447">
    <property type="entry name" value="RING_ZNF598"/>
    <property type="match status" value="1"/>
</dbReference>
<dbReference type="GO" id="GO:0005737">
    <property type="term" value="C:cytoplasm"/>
    <property type="evidence" value="ECO:0007669"/>
    <property type="project" value="UniProtKB-SubCell"/>
</dbReference>
<keyword evidence="9 12" id="KW-0863">Zinc-finger</keyword>
<feature type="compositionally biased region" description="Low complexity" evidence="13">
    <location>
        <begin position="426"/>
        <end position="448"/>
    </location>
</feature>
<evidence type="ECO:0000313" key="16">
    <source>
        <dbReference type="Proteomes" id="UP000467700"/>
    </source>
</evidence>
<feature type="region of interest" description="Disordered" evidence="13">
    <location>
        <begin position="366"/>
        <end position="459"/>
    </location>
</feature>
<dbReference type="AlphaFoldDB" id="A0A8S0W584"/>
<organism evidence="15 16">
    <name type="scientific">Cyclocybe aegerita</name>
    <name type="common">Black poplar mushroom</name>
    <name type="synonym">Agrocybe aegerita</name>
    <dbReference type="NCBI Taxonomy" id="1973307"/>
    <lineage>
        <taxon>Eukaryota</taxon>
        <taxon>Fungi</taxon>
        <taxon>Dikarya</taxon>
        <taxon>Basidiomycota</taxon>
        <taxon>Agaricomycotina</taxon>
        <taxon>Agaricomycetes</taxon>
        <taxon>Agaricomycetidae</taxon>
        <taxon>Agaricales</taxon>
        <taxon>Agaricineae</taxon>
        <taxon>Bolbitiaceae</taxon>
        <taxon>Cyclocybe</taxon>
    </lineage>
</organism>
<evidence type="ECO:0000256" key="5">
    <source>
        <dbReference type="ARBA" id="ARBA00022490"/>
    </source>
</evidence>
<proteinExistence type="inferred from homology"/>
<feature type="region of interest" description="Disordered" evidence="13">
    <location>
        <begin position="1"/>
        <end position="69"/>
    </location>
</feature>
<evidence type="ECO:0000256" key="4">
    <source>
        <dbReference type="ARBA" id="ARBA00012483"/>
    </source>
</evidence>
<dbReference type="PANTHER" id="PTHR22938">
    <property type="entry name" value="ZINC FINGER PROTEIN 598"/>
    <property type="match status" value="1"/>
</dbReference>
<dbReference type="InterPro" id="IPR001841">
    <property type="entry name" value="Znf_RING"/>
</dbReference>
<feature type="compositionally biased region" description="Polar residues" evidence="13">
    <location>
        <begin position="654"/>
        <end position="670"/>
    </location>
</feature>
<evidence type="ECO:0000256" key="6">
    <source>
        <dbReference type="ARBA" id="ARBA00022553"/>
    </source>
</evidence>
<dbReference type="InterPro" id="IPR013087">
    <property type="entry name" value="Znf_C2H2_type"/>
</dbReference>
<evidence type="ECO:0000256" key="8">
    <source>
        <dbReference type="ARBA" id="ARBA00022723"/>
    </source>
</evidence>
<dbReference type="OrthoDB" id="3838338at2759"/>
<dbReference type="InterPro" id="IPR044288">
    <property type="entry name" value="ZNF598/HEL2"/>
</dbReference>
<comment type="similarity">
    <text evidence="11">Belongs to the ZNF598/HEL2 family.</text>
</comment>
<feature type="compositionally biased region" description="Polar residues" evidence="13">
    <location>
        <begin position="584"/>
        <end position="594"/>
    </location>
</feature>
<dbReference type="Pfam" id="PF23230">
    <property type="entry name" value="zf-C2H2_13"/>
    <property type="match status" value="1"/>
</dbReference>
<keyword evidence="5" id="KW-0963">Cytoplasm</keyword>
<dbReference type="PROSITE" id="PS00028">
    <property type="entry name" value="ZINC_FINGER_C2H2_1"/>
    <property type="match status" value="1"/>
</dbReference>
<evidence type="ECO:0000256" key="13">
    <source>
        <dbReference type="SAM" id="MobiDB-lite"/>
    </source>
</evidence>
<evidence type="ECO:0000256" key="10">
    <source>
        <dbReference type="ARBA" id="ARBA00022833"/>
    </source>
</evidence>
<sequence length="780" mass="84214">MSSEVATQTRITEPSRGTGRKGNKSRGGNNPGSRGPNRNQRANSGNKGNNAPHSGDSAPSGEPGDASSQISEVVDQMSVVAVSEAGDSDICWICAEPVKYWAVPECNHRVCHVCAIRLRALYKKMECTFCKEAQATMIFTSSPDALFASFTPETIPFKDSKLSIYFETQEMMEDTLILLRFNCPDQECDYIGNGWGDLRLHVRAVHGKLMCDLCIRNKKVFAHEHAIYPPSLLPVHLPSVQQRASKAALKEPIEGGVHPLCAFCRECFFGDDELYGHMREKHEECFICKRNEVRDQYFQNYDSLERHFSSVHHACTNAECLTRKFVVFNTALDLKAHMVEEHGGDMSSRDRKDARRVQADFTFEEVGRRRDRDRDRERDRDRDRDREPHQPRPPPAQALTPAVASARPPAPVSRRREGFGGALTDSSAAQASTNNANNGRGSHPVSRPVSPPPAASSADIDPAVAERHAAFLVRLQSLAPNPTTAVPVVKAATRGYRSSESNARDLISTIWNVMDQNLEQTASIINAFVDLLDEEEKKADLLSSWKGFAIEQRRQFPDLAPSAIGAGYAGIASGRVLNAKHATATRSSQSQQVWNRVAQAASSSSSLPPPKHQEKFPVLTPSSSGAPPTSTTPFRQGQRSTPWSGSSAAPPALRTQQPVSIPASGSNSLAARSRQAPPPKLSNALFPELPSSASARSKPQVSGNVSLKKILGSTGAPAVSAWSAPGQVSGGSTTAQEAVQGADEGVETTGGPAGGGGGTKGRKGKGKQKQTLFTLGAFPT</sequence>
<dbReference type="GO" id="GO:0072344">
    <property type="term" value="P:rescue of stalled ribosome"/>
    <property type="evidence" value="ECO:0007669"/>
    <property type="project" value="InterPro"/>
</dbReference>
<evidence type="ECO:0000256" key="3">
    <source>
        <dbReference type="ARBA" id="ARBA00004906"/>
    </source>
</evidence>
<evidence type="ECO:0000256" key="7">
    <source>
        <dbReference type="ARBA" id="ARBA00022679"/>
    </source>
</evidence>
<dbReference type="GO" id="GO:0008270">
    <property type="term" value="F:zinc ion binding"/>
    <property type="evidence" value="ECO:0007669"/>
    <property type="project" value="UniProtKB-KW"/>
</dbReference>
<reference evidence="15 16" key="1">
    <citation type="submission" date="2020-01" db="EMBL/GenBank/DDBJ databases">
        <authorList>
            <person name="Gupta K D."/>
        </authorList>
    </citation>
    <scope>NUCLEOTIDE SEQUENCE [LARGE SCALE GENOMIC DNA]</scope>
</reference>
<keyword evidence="6" id="KW-0597">Phosphoprotein</keyword>
<feature type="compositionally biased region" description="Polar residues" evidence="13">
    <location>
        <begin position="1"/>
        <end position="12"/>
    </location>
</feature>
<dbReference type="Proteomes" id="UP000467700">
    <property type="component" value="Unassembled WGS sequence"/>
</dbReference>
<feature type="compositionally biased region" description="Low complexity" evidence="13">
    <location>
        <begin position="26"/>
        <end position="39"/>
    </location>
</feature>
<dbReference type="GO" id="GO:0061630">
    <property type="term" value="F:ubiquitin protein ligase activity"/>
    <property type="evidence" value="ECO:0007669"/>
    <property type="project" value="UniProtKB-EC"/>
</dbReference>
<keyword evidence="8" id="KW-0479">Metal-binding</keyword>
<dbReference type="SUPFAM" id="SSF57850">
    <property type="entry name" value="RING/U-box"/>
    <property type="match status" value="1"/>
</dbReference>
<evidence type="ECO:0000313" key="15">
    <source>
        <dbReference type="EMBL" id="CAA7271096.1"/>
    </source>
</evidence>
<comment type="catalytic activity">
    <reaction evidence="1">
        <text>S-ubiquitinyl-[E2 ubiquitin-conjugating enzyme]-L-cysteine + [acceptor protein]-L-lysine = [E2 ubiquitin-conjugating enzyme]-L-cysteine + N(6)-ubiquitinyl-[acceptor protein]-L-lysine.</text>
        <dbReference type="EC" id="2.3.2.27"/>
    </reaction>
</comment>
<feature type="compositionally biased region" description="Low complexity" evidence="13">
    <location>
        <begin position="620"/>
        <end position="633"/>
    </location>
</feature>
<evidence type="ECO:0000256" key="12">
    <source>
        <dbReference type="PROSITE-ProRule" id="PRU00175"/>
    </source>
</evidence>
<evidence type="ECO:0000256" key="11">
    <source>
        <dbReference type="ARBA" id="ARBA00035113"/>
    </source>
</evidence>
<accession>A0A8S0W584</accession>
<evidence type="ECO:0000259" key="14">
    <source>
        <dbReference type="PROSITE" id="PS50089"/>
    </source>
</evidence>
<evidence type="ECO:0000256" key="2">
    <source>
        <dbReference type="ARBA" id="ARBA00004496"/>
    </source>
</evidence>
<dbReference type="EC" id="2.3.2.27" evidence="4"/>
<dbReference type="Pfam" id="PF23202">
    <property type="entry name" value="PAH_ZNF598"/>
    <property type="match status" value="1"/>
</dbReference>
<feature type="compositionally biased region" description="Polar residues" evidence="13">
    <location>
        <begin position="40"/>
        <end position="52"/>
    </location>
</feature>
<evidence type="ECO:0000256" key="1">
    <source>
        <dbReference type="ARBA" id="ARBA00000900"/>
    </source>
</evidence>
<feature type="region of interest" description="Disordered" evidence="13">
    <location>
        <begin position="723"/>
        <end position="780"/>
    </location>
</feature>
<comment type="caution">
    <text evidence="15">The sequence shown here is derived from an EMBL/GenBank/DDBJ whole genome shotgun (WGS) entry which is preliminary data.</text>
</comment>
<dbReference type="InterPro" id="IPR041888">
    <property type="entry name" value="RING-HC_ZNF598/HEL2"/>
</dbReference>
<dbReference type="GO" id="GO:0043022">
    <property type="term" value="F:ribosome binding"/>
    <property type="evidence" value="ECO:0007669"/>
    <property type="project" value="TreeGrafter"/>
</dbReference>
<feature type="domain" description="RING-type" evidence="14">
    <location>
        <begin position="91"/>
        <end position="131"/>
    </location>
</feature>
<gene>
    <name evidence="15" type="ORF">AAE3_LOCUS13322</name>
</gene>
<protein>
    <recommendedName>
        <fullName evidence="4">RING-type E3 ubiquitin transferase</fullName>
        <ecNumber evidence="4">2.3.2.27</ecNumber>
    </recommendedName>
</protein>
<feature type="compositionally biased region" description="Polar residues" evidence="13">
    <location>
        <begin position="634"/>
        <end position="647"/>
    </location>
</feature>
<dbReference type="EMBL" id="CACVBS010000101">
    <property type="protein sequence ID" value="CAA7271096.1"/>
    <property type="molecule type" value="Genomic_DNA"/>
</dbReference>
<feature type="compositionally biased region" description="Polar residues" evidence="13">
    <location>
        <begin position="691"/>
        <end position="702"/>
    </location>
</feature>
<keyword evidence="7" id="KW-0808">Transferase</keyword>
<dbReference type="InterPro" id="IPR017907">
    <property type="entry name" value="Znf_RING_CS"/>
</dbReference>
<dbReference type="InterPro" id="IPR057634">
    <property type="entry name" value="PAH_ZNF598/HEL2"/>
</dbReference>
<comment type="pathway">
    <text evidence="3">Protein modification; protein ubiquitination.</text>
</comment>
<dbReference type="GO" id="GO:0016567">
    <property type="term" value="P:protein ubiquitination"/>
    <property type="evidence" value="ECO:0007669"/>
    <property type="project" value="TreeGrafter"/>
</dbReference>
<feature type="compositionally biased region" description="Basic and acidic residues" evidence="13">
    <location>
        <begin position="366"/>
        <end position="390"/>
    </location>
</feature>
<evidence type="ECO:0000256" key="9">
    <source>
        <dbReference type="ARBA" id="ARBA00022771"/>
    </source>
</evidence>
<comment type="subcellular location">
    <subcellularLocation>
        <location evidence="2">Cytoplasm</location>
    </subcellularLocation>
</comment>
<dbReference type="SMART" id="SM00355">
    <property type="entry name" value="ZnF_C2H2"/>
    <property type="match status" value="4"/>
</dbReference>
<keyword evidence="10" id="KW-0862">Zinc</keyword>
<dbReference type="InterPro" id="IPR056437">
    <property type="entry name" value="Znf-C2H2_ZNF598/HEL2"/>
</dbReference>
<dbReference type="CDD" id="cd16615">
    <property type="entry name" value="RING-HC_ZNF598"/>
    <property type="match status" value="1"/>
</dbReference>
<keyword evidence="16" id="KW-1185">Reference proteome</keyword>
<dbReference type="PROSITE" id="PS00518">
    <property type="entry name" value="ZF_RING_1"/>
    <property type="match status" value="1"/>
</dbReference>
<dbReference type="PANTHER" id="PTHR22938:SF0">
    <property type="entry name" value="E3 UBIQUITIN-PROTEIN LIGASE ZNF598"/>
    <property type="match status" value="1"/>
</dbReference>